<dbReference type="Proteomes" id="UP000824782">
    <property type="component" value="Unassembled WGS sequence"/>
</dbReference>
<comment type="caution">
    <text evidence="2">The sequence shown here is derived from an EMBL/GenBank/DDBJ whole genome shotgun (WGS) entry which is preliminary data.</text>
</comment>
<proteinExistence type="predicted"/>
<reference evidence="2" key="1">
    <citation type="thesis" date="2020" institute="ProQuest LLC" country="789 East Eisenhower Parkway, Ann Arbor, MI, USA">
        <title>Comparative Genomics and Chromosome Evolution.</title>
        <authorList>
            <person name="Mudd A.B."/>
        </authorList>
    </citation>
    <scope>NUCLEOTIDE SEQUENCE</scope>
    <source>
        <strain evidence="2">237g6f4</strain>
        <tissue evidence="2">Blood</tissue>
    </source>
</reference>
<gene>
    <name evidence="2" type="ORF">GDO81_024747</name>
</gene>
<accession>A0AAV6YMJ0</accession>
<keyword evidence="3" id="KW-1185">Reference proteome</keyword>
<feature type="region of interest" description="Disordered" evidence="1">
    <location>
        <begin position="61"/>
        <end position="89"/>
    </location>
</feature>
<dbReference type="EMBL" id="WNYA01031585">
    <property type="protein sequence ID" value="KAG8537303.1"/>
    <property type="molecule type" value="Genomic_DNA"/>
</dbReference>
<evidence type="ECO:0000313" key="3">
    <source>
        <dbReference type="Proteomes" id="UP000824782"/>
    </source>
</evidence>
<evidence type="ECO:0000256" key="1">
    <source>
        <dbReference type="SAM" id="MobiDB-lite"/>
    </source>
</evidence>
<dbReference type="AlphaFoldDB" id="A0AAV6YMJ0"/>
<protein>
    <submittedName>
        <fullName evidence="2">Uncharacterized protein</fullName>
    </submittedName>
</protein>
<sequence length="106" mass="12148">MDLLPPDGRKGNLWGCQKSSEINDLYSMFLLRTYEETRAEEDIQQISVEVEHRPSETVILPEEEKHGEASGCSCPVEETGSQRSEEDEEVPVTDIYFVSSYYFCFS</sequence>
<organism evidence="2 3">
    <name type="scientific">Engystomops pustulosus</name>
    <name type="common">Tungara frog</name>
    <name type="synonym">Physalaemus pustulosus</name>
    <dbReference type="NCBI Taxonomy" id="76066"/>
    <lineage>
        <taxon>Eukaryota</taxon>
        <taxon>Metazoa</taxon>
        <taxon>Chordata</taxon>
        <taxon>Craniata</taxon>
        <taxon>Vertebrata</taxon>
        <taxon>Euteleostomi</taxon>
        <taxon>Amphibia</taxon>
        <taxon>Batrachia</taxon>
        <taxon>Anura</taxon>
        <taxon>Neobatrachia</taxon>
        <taxon>Hyloidea</taxon>
        <taxon>Leptodactylidae</taxon>
        <taxon>Leiuperinae</taxon>
        <taxon>Engystomops</taxon>
    </lineage>
</organism>
<name>A0AAV6YMJ0_ENGPU</name>
<evidence type="ECO:0000313" key="2">
    <source>
        <dbReference type="EMBL" id="KAG8537303.1"/>
    </source>
</evidence>